<protein>
    <submittedName>
        <fullName evidence="1">Uncharacterized protein</fullName>
    </submittedName>
</protein>
<sequence>MTDVQEAKPNHVNIVQASAHIELVKASHMVRSKGKRGGIDLVFSTGRPFTGWWKACQGPLARVRLSGTRSWAGLAVEPGSLPYSTLNAIDGGCTPALGVPADAITLPV</sequence>
<reference evidence="1" key="1">
    <citation type="submission" date="2023-05" db="EMBL/GenBank/DDBJ databases">
        <authorList>
            <consortium name="ELIXIR-Norway"/>
        </authorList>
    </citation>
    <scope>NUCLEOTIDE SEQUENCE</scope>
</reference>
<organism evidence="1 2">
    <name type="scientific">Rangifer tarandus platyrhynchus</name>
    <name type="common">Svalbard reindeer</name>
    <dbReference type="NCBI Taxonomy" id="3082113"/>
    <lineage>
        <taxon>Eukaryota</taxon>
        <taxon>Metazoa</taxon>
        <taxon>Chordata</taxon>
        <taxon>Craniata</taxon>
        <taxon>Vertebrata</taxon>
        <taxon>Euteleostomi</taxon>
        <taxon>Mammalia</taxon>
        <taxon>Eutheria</taxon>
        <taxon>Laurasiatheria</taxon>
        <taxon>Artiodactyla</taxon>
        <taxon>Ruminantia</taxon>
        <taxon>Pecora</taxon>
        <taxon>Cervidae</taxon>
        <taxon>Odocoileinae</taxon>
        <taxon>Rangifer</taxon>
    </lineage>
</organism>
<evidence type="ECO:0000313" key="2">
    <source>
        <dbReference type="Proteomes" id="UP001162501"/>
    </source>
</evidence>
<dbReference type="Proteomes" id="UP001162501">
    <property type="component" value="Chromosome 4"/>
</dbReference>
<accession>A0AC59ZS50</accession>
<dbReference type="EMBL" id="OX596088">
    <property type="protein sequence ID" value="CAN0504081.1"/>
    <property type="molecule type" value="Genomic_DNA"/>
</dbReference>
<feature type="non-terminal residue" evidence="1">
    <location>
        <position position="108"/>
    </location>
</feature>
<evidence type="ECO:0000313" key="1">
    <source>
        <dbReference type="EMBL" id="CAN0504081.1"/>
    </source>
</evidence>
<reference evidence="1" key="2">
    <citation type="submission" date="2025-03" db="EMBL/GenBank/DDBJ databases">
        <authorList>
            <consortium name="ELIXIR-Norway"/>
            <consortium name="Elixir Norway"/>
        </authorList>
    </citation>
    <scope>NUCLEOTIDE SEQUENCE</scope>
</reference>
<name>A0AC59ZS50_RANTA</name>
<proteinExistence type="predicted"/>
<gene>
    <name evidence="1" type="ORF">MRATA1EN22A_LOCUS22419</name>
</gene>